<dbReference type="Pfam" id="PF04306">
    <property type="entry name" value="DUF456"/>
    <property type="match status" value="1"/>
</dbReference>
<evidence type="ECO:0008006" key="4">
    <source>
        <dbReference type="Google" id="ProtNLM"/>
    </source>
</evidence>
<name>A0ABN2L3A9_9MICO</name>
<dbReference type="EMBL" id="BAAAPN010000100">
    <property type="protein sequence ID" value="GAA1773791.1"/>
    <property type="molecule type" value="Genomic_DNA"/>
</dbReference>
<accession>A0ABN2L3A9</accession>
<keyword evidence="1" id="KW-0472">Membrane</keyword>
<gene>
    <name evidence="2" type="ORF">GCM10009810_33580</name>
</gene>
<dbReference type="RefSeq" id="WP_344068399.1">
    <property type="nucleotide sequence ID" value="NZ_BAAAPN010000100.1"/>
</dbReference>
<reference evidence="2 3" key="1">
    <citation type="journal article" date="2019" name="Int. J. Syst. Evol. Microbiol.">
        <title>The Global Catalogue of Microorganisms (GCM) 10K type strain sequencing project: providing services to taxonomists for standard genome sequencing and annotation.</title>
        <authorList>
            <consortium name="The Broad Institute Genomics Platform"/>
            <consortium name="The Broad Institute Genome Sequencing Center for Infectious Disease"/>
            <person name="Wu L."/>
            <person name="Ma J."/>
        </authorList>
    </citation>
    <scope>NUCLEOTIDE SEQUENCE [LARGE SCALE GENOMIC DNA]</scope>
    <source>
        <strain evidence="2 3">JCM 15591</strain>
    </source>
</reference>
<evidence type="ECO:0000313" key="2">
    <source>
        <dbReference type="EMBL" id="GAA1773791.1"/>
    </source>
</evidence>
<comment type="caution">
    <text evidence="2">The sequence shown here is derived from an EMBL/GenBank/DDBJ whole genome shotgun (WGS) entry which is preliminary data.</text>
</comment>
<feature type="transmembrane region" description="Helical" evidence="1">
    <location>
        <begin position="21"/>
        <end position="50"/>
    </location>
</feature>
<sequence length="171" mass="17723">MTALLRGMTEQPAASIVLPGLLVIVGLLGVIIPVIPGLIVALIGVLIWALDLSTTAGWVVFGLCVAIYACGLVAQFLIPGKRMKAAGISNLTLFLGVAVGIIGFFVVPVIGGPLGFVVAIFLLELSKSQDKDAAWRSTKAALRGVLHSIGIELSAGLLILTTWVIGVLVTR</sequence>
<feature type="transmembrane region" description="Helical" evidence="1">
    <location>
        <begin position="56"/>
        <end position="78"/>
    </location>
</feature>
<dbReference type="Proteomes" id="UP001501475">
    <property type="component" value="Unassembled WGS sequence"/>
</dbReference>
<dbReference type="InterPro" id="IPR007403">
    <property type="entry name" value="DUF456"/>
</dbReference>
<keyword evidence="1" id="KW-1133">Transmembrane helix</keyword>
<keyword evidence="3" id="KW-1185">Reference proteome</keyword>
<organism evidence="2 3">
    <name type="scientific">Nostocoides vanveenii</name>
    <dbReference type="NCBI Taxonomy" id="330835"/>
    <lineage>
        <taxon>Bacteria</taxon>
        <taxon>Bacillati</taxon>
        <taxon>Actinomycetota</taxon>
        <taxon>Actinomycetes</taxon>
        <taxon>Micrococcales</taxon>
        <taxon>Intrasporangiaceae</taxon>
        <taxon>Nostocoides</taxon>
    </lineage>
</organism>
<proteinExistence type="predicted"/>
<keyword evidence="1" id="KW-0812">Transmembrane</keyword>
<feature type="transmembrane region" description="Helical" evidence="1">
    <location>
        <begin position="145"/>
        <end position="169"/>
    </location>
</feature>
<evidence type="ECO:0000256" key="1">
    <source>
        <dbReference type="SAM" id="Phobius"/>
    </source>
</evidence>
<protein>
    <recommendedName>
        <fullName evidence="4">DUF456 domain-containing protein</fullName>
    </recommendedName>
</protein>
<evidence type="ECO:0000313" key="3">
    <source>
        <dbReference type="Proteomes" id="UP001501475"/>
    </source>
</evidence>
<feature type="transmembrane region" description="Helical" evidence="1">
    <location>
        <begin position="90"/>
        <end position="123"/>
    </location>
</feature>